<feature type="compositionally biased region" description="Basic and acidic residues" evidence="1">
    <location>
        <begin position="24"/>
        <end position="35"/>
    </location>
</feature>
<dbReference type="Proteomes" id="UP000276776">
    <property type="component" value="Unassembled WGS sequence"/>
</dbReference>
<organism evidence="4">
    <name type="scientific">Thelazia callipaeda</name>
    <name type="common">Oriental eyeworm</name>
    <name type="synonym">Parasitic nematode</name>
    <dbReference type="NCBI Taxonomy" id="103827"/>
    <lineage>
        <taxon>Eukaryota</taxon>
        <taxon>Metazoa</taxon>
        <taxon>Ecdysozoa</taxon>
        <taxon>Nematoda</taxon>
        <taxon>Chromadorea</taxon>
        <taxon>Rhabditida</taxon>
        <taxon>Spirurina</taxon>
        <taxon>Spiruromorpha</taxon>
        <taxon>Thelazioidea</taxon>
        <taxon>Thelaziidae</taxon>
        <taxon>Thelazia</taxon>
    </lineage>
</organism>
<reference evidence="4" key="1">
    <citation type="submission" date="2017-02" db="UniProtKB">
        <authorList>
            <consortium name="WormBaseParasite"/>
        </authorList>
    </citation>
    <scope>IDENTIFICATION</scope>
</reference>
<evidence type="ECO:0000256" key="1">
    <source>
        <dbReference type="SAM" id="MobiDB-lite"/>
    </source>
</evidence>
<dbReference type="OrthoDB" id="10527728at2759"/>
<feature type="region of interest" description="Disordered" evidence="1">
    <location>
        <begin position="1"/>
        <end position="35"/>
    </location>
</feature>
<evidence type="ECO:0000313" key="3">
    <source>
        <dbReference type="Proteomes" id="UP000276776"/>
    </source>
</evidence>
<dbReference type="WBParaSite" id="TCLT_0000148801-mRNA-1">
    <property type="protein sequence ID" value="TCLT_0000148801-mRNA-1"/>
    <property type="gene ID" value="TCLT_0000148801"/>
</dbReference>
<protein>
    <submittedName>
        <fullName evidence="4">Testicular haploid expressed gene protein-like</fullName>
    </submittedName>
</protein>
<sequence length="153" mass="17778">MENSTESELTSYDSQKSTSTLSGRELEKLSKKNDKTDLKSLISTHENVKELIPTARKHIREQPVIRYNPWMPWEKLSKRDAMFSRTEASLNAAWNAALFMDQKQIKRSSKKLKLLQPKVSINQRARRITFSVLNRSNQTSDSFNIDEFPMKNS</sequence>
<name>A0A0N5CMU8_THECL</name>
<dbReference type="EMBL" id="UYYF01000196">
    <property type="protein sequence ID" value="VDM96965.1"/>
    <property type="molecule type" value="Genomic_DNA"/>
</dbReference>
<feature type="compositionally biased region" description="Polar residues" evidence="1">
    <location>
        <begin position="1"/>
        <end position="22"/>
    </location>
</feature>
<dbReference type="AlphaFoldDB" id="A0A0N5CMU8"/>
<reference evidence="2 3" key="2">
    <citation type="submission" date="2018-11" db="EMBL/GenBank/DDBJ databases">
        <authorList>
            <consortium name="Pathogen Informatics"/>
        </authorList>
    </citation>
    <scope>NUCLEOTIDE SEQUENCE [LARGE SCALE GENOMIC DNA]</scope>
</reference>
<evidence type="ECO:0000313" key="4">
    <source>
        <dbReference type="WBParaSite" id="TCLT_0000148801-mRNA-1"/>
    </source>
</evidence>
<accession>A0A0N5CMU8</accession>
<keyword evidence="3" id="KW-1185">Reference proteome</keyword>
<evidence type="ECO:0000313" key="2">
    <source>
        <dbReference type="EMBL" id="VDM96965.1"/>
    </source>
</evidence>
<gene>
    <name evidence="2" type="ORF">TCLT_LOCUS1489</name>
</gene>
<proteinExistence type="predicted"/>